<reference evidence="1" key="1">
    <citation type="submission" date="2020-03" db="EMBL/GenBank/DDBJ databases">
        <title>Castanea mollissima Vanexum genome sequencing.</title>
        <authorList>
            <person name="Staton M."/>
        </authorList>
    </citation>
    <scope>NUCLEOTIDE SEQUENCE</scope>
    <source>
        <tissue evidence="1">Leaf</tissue>
    </source>
</reference>
<sequence>MPSVDIYKLLPLAVEKSSEISPLCDYFYYGRDGEKNMRDSTTVRDQSFSDTITIYRVFVPDIGSYAKKLIESGLKVFQVRVSSRMCKCRSQCGKDNMNIC</sequence>
<dbReference type="Proteomes" id="UP000737018">
    <property type="component" value="Unassembled WGS sequence"/>
</dbReference>
<name>A0A8J4W2S5_9ROSI</name>
<accession>A0A8J4W2S5</accession>
<organism evidence="1 2">
    <name type="scientific">Castanea mollissima</name>
    <name type="common">Chinese chestnut</name>
    <dbReference type="NCBI Taxonomy" id="60419"/>
    <lineage>
        <taxon>Eukaryota</taxon>
        <taxon>Viridiplantae</taxon>
        <taxon>Streptophyta</taxon>
        <taxon>Embryophyta</taxon>
        <taxon>Tracheophyta</taxon>
        <taxon>Spermatophyta</taxon>
        <taxon>Magnoliopsida</taxon>
        <taxon>eudicotyledons</taxon>
        <taxon>Gunneridae</taxon>
        <taxon>Pentapetalae</taxon>
        <taxon>rosids</taxon>
        <taxon>fabids</taxon>
        <taxon>Fagales</taxon>
        <taxon>Fagaceae</taxon>
        <taxon>Castanea</taxon>
    </lineage>
</organism>
<keyword evidence="2" id="KW-1185">Reference proteome</keyword>
<proteinExistence type="predicted"/>
<dbReference type="EMBL" id="JRKL02000305">
    <property type="protein sequence ID" value="KAF3972764.1"/>
    <property type="molecule type" value="Genomic_DNA"/>
</dbReference>
<dbReference type="AlphaFoldDB" id="A0A8J4W2S5"/>
<comment type="caution">
    <text evidence="1">The sequence shown here is derived from an EMBL/GenBank/DDBJ whole genome shotgun (WGS) entry which is preliminary data.</text>
</comment>
<evidence type="ECO:0000313" key="2">
    <source>
        <dbReference type="Proteomes" id="UP000737018"/>
    </source>
</evidence>
<gene>
    <name evidence="1" type="ORF">CMV_003746</name>
</gene>
<evidence type="ECO:0000313" key="1">
    <source>
        <dbReference type="EMBL" id="KAF3972764.1"/>
    </source>
</evidence>
<protein>
    <submittedName>
        <fullName evidence="1">Uncharacterized protein</fullName>
    </submittedName>
</protein>